<accession>A0A285NCB1</accession>
<dbReference type="Pfam" id="PF01116">
    <property type="entry name" value="F_bP_aldolase"/>
    <property type="match status" value="1"/>
</dbReference>
<dbReference type="PANTHER" id="PTHR30304:SF0">
    <property type="entry name" value="D-TAGATOSE-1,6-BISPHOSPHATE ALDOLASE SUBUNIT GATY-RELATED"/>
    <property type="match status" value="1"/>
</dbReference>
<sequence>MPNIAKTEEQLKNIAHQAVECDGENISIKDEKKLRDTVIDDLIYTAVFSEDENLKEKAKKLIRKIANEFGAIPASIHDFYMAMGRGEVDKITTPAVNIRGMTYDVARQIFKVANNHNVGAFIFEIAKSEIGYTYQRPSEYAACVLAAAIKEEYKGPVFIQGDHFQFNAKKYAENPEKELQAIKDLTEEAVKAGFYNIDIDPSTLVDYSKPTLKEQQYHNYICTAKMTQFIREIEPEGVTVSVGGEIGHIGGKNSTVEEFEAFMEGYLENLPEDMAGISKISVQTGTEHGGIPLPDGRVAEVKLDFNVLRDIGKVARDKYGLGGTVQHGASTLPDELFDKFPENNCCEIHLATGFQNIMYDLIPEDFKNEIYNWIKENLKNEWKEGWTEEQFIYKTRKKGFGPFKYQWWTLDKEYKDKILDTLYKKFEFLFGKLNVFNTKEVVEKYIKPVKLPYGAIRK</sequence>
<evidence type="ECO:0000313" key="2">
    <source>
        <dbReference type="Proteomes" id="UP000219036"/>
    </source>
</evidence>
<reference evidence="2" key="1">
    <citation type="submission" date="2017-09" db="EMBL/GenBank/DDBJ databases">
        <authorList>
            <person name="Varghese N."/>
            <person name="Submissions S."/>
        </authorList>
    </citation>
    <scope>NUCLEOTIDE SEQUENCE [LARGE SCALE GENOMIC DNA]</scope>
    <source>
        <strain evidence="2">DSM 15103</strain>
    </source>
</reference>
<dbReference type="InterPro" id="IPR050246">
    <property type="entry name" value="Class_II_FBP_aldolase"/>
</dbReference>
<dbReference type="EMBL" id="OBEI01000002">
    <property type="protein sequence ID" value="SNZ06543.1"/>
    <property type="molecule type" value="Genomic_DNA"/>
</dbReference>
<dbReference type="SUPFAM" id="SSF51569">
    <property type="entry name" value="Aldolase"/>
    <property type="match status" value="1"/>
</dbReference>
<keyword evidence="2" id="KW-1185">Reference proteome</keyword>
<dbReference type="Proteomes" id="UP000219036">
    <property type="component" value="Unassembled WGS sequence"/>
</dbReference>
<evidence type="ECO:0000313" key="1">
    <source>
        <dbReference type="EMBL" id="SNZ06543.1"/>
    </source>
</evidence>
<dbReference type="GO" id="GO:0008270">
    <property type="term" value="F:zinc ion binding"/>
    <property type="evidence" value="ECO:0007669"/>
    <property type="project" value="InterPro"/>
</dbReference>
<organism evidence="1 2">
    <name type="scientific">Persephonella hydrogeniphila</name>
    <dbReference type="NCBI Taxonomy" id="198703"/>
    <lineage>
        <taxon>Bacteria</taxon>
        <taxon>Pseudomonadati</taxon>
        <taxon>Aquificota</taxon>
        <taxon>Aquificia</taxon>
        <taxon>Aquificales</taxon>
        <taxon>Hydrogenothermaceae</taxon>
        <taxon>Persephonella</taxon>
    </lineage>
</organism>
<dbReference type="InterPro" id="IPR013785">
    <property type="entry name" value="Aldolase_TIM"/>
</dbReference>
<dbReference type="AlphaFoldDB" id="A0A285NCB1"/>
<dbReference type="OrthoDB" id="9803995at2"/>
<gene>
    <name evidence="1" type="ORF">SAMN06265182_0713</name>
</gene>
<proteinExistence type="predicted"/>
<dbReference type="GO" id="GO:0016832">
    <property type="term" value="F:aldehyde-lyase activity"/>
    <property type="evidence" value="ECO:0007669"/>
    <property type="project" value="InterPro"/>
</dbReference>
<name>A0A285NCB1_9AQUI</name>
<dbReference type="Gene3D" id="3.20.20.70">
    <property type="entry name" value="Aldolase class I"/>
    <property type="match status" value="1"/>
</dbReference>
<dbReference type="RefSeq" id="WP_096999895.1">
    <property type="nucleotide sequence ID" value="NZ_OBEI01000002.1"/>
</dbReference>
<dbReference type="InterPro" id="IPR000771">
    <property type="entry name" value="FBA_II"/>
</dbReference>
<dbReference type="GO" id="GO:0005975">
    <property type="term" value="P:carbohydrate metabolic process"/>
    <property type="evidence" value="ECO:0007669"/>
    <property type="project" value="InterPro"/>
</dbReference>
<protein>
    <submittedName>
        <fullName evidence="1">Fructose/tagatose bisphosphate aldolase</fullName>
    </submittedName>
</protein>
<dbReference type="PANTHER" id="PTHR30304">
    <property type="entry name" value="D-TAGATOSE-1,6-BISPHOSPHATE ALDOLASE"/>
    <property type="match status" value="1"/>
</dbReference>